<reference evidence="4" key="1">
    <citation type="journal article" date="2019" name="Int. J. Syst. Evol. Microbiol.">
        <title>The Global Catalogue of Microorganisms (GCM) 10K type strain sequencing project: providing services to taxonomists for standard genome sequencing and annotation.</title>
        <authorList>
            <consortium name="The Broad Institute Genomics Platform"/>
            <consortium name="The Broad Institute Genome Sequencing Center for Infectious Disease"/>
            <person name="Wu L."/>
            <person name="Ma J."/>
        </authorList>
    </citation>
    <scope>NUCLEOTIDE SEQUENCE [LARGE SCALE GENOMIC DNA]</scope>
    <source>
        <strain evidence="4">CCM 3243</strain>
    </source>
</reference>
<evidence type="ECO:0000313" key="3">
    <source>
        <dbReference type="EMBL" id="MFC4187105.1"/>
    </source>
</evidence>
<evidence type="ECO:0000259" key="2">
    <source>
        <dbReference type="Pfam" id="PF06259"/>
    </source>
</evidence>
<dbReference type="GO" id="GO:0016787">
    <property type="term" value="F:hydrolase activity"/>
    <property type="evidence" value="ECO:0007669"/>
    <property type="project" value="UniProtKB-KW"/>
</dbReference>
<dbReference type="InterPro" id="IPR010427">
    <property type="entry name" value="DUF1023"/>
</dbReference>
<name>A0ABV8N4Y6_9ACTN</name>
<keyword evidence="3" id="KW-0378">Hydrolase</keyword>
<dbReference type="RefSeq" id="WP_200695641.1">
    <property type="nucleotide sequence ID" value="NZ_JBHSCF010000018.1"/>
</dbReference>
<proteinExistence type="predicted"/>
<accession>A0ABV8N4Y6</accession>
<feature type="domain" description="DUF1023" evidence="2">
    <location>
        <begin position="367"/>
        <end position="540"/>
    </location>
</feature>
<evidence type="ECO:0000256" key="1">
    <source>
        <dbReference type="SAM" id="MobiDB-lite"/>
    </source>
</evidence>
<dbReference type="Proteomes" id="UP001595871">
    <property type="component" value="Unassembled WGS sequence"/>
</dbReference>
<comment type="caution">
    <text evidence="3">The sequence shown here is derived from an EMBL/GenBank/DDBJ whole genome shotgun (WGS) entry which is preliminary data.</text>
</comment>
<keyword evidence="4" id="KW-1185">Reference proteome</keyword>
<gene>
    <name evidence="3" type="ORF">ACFO3R_12070</name>
</gene>
<organism evidence="3 4">
    <name type="scientific">Streptomyces flavovirens</name>
    <dbReference type="NCBI Taxonomy" id="52258"/>
    <lineage>
        <taxon>Bacteria</taxon>
        <taxon>Bacillati</taxon>
        <taxon>Actinomycetota</taxon>
        <taxon>Actinomycetes</taxon>
        <taxon>Kitasatosporales</taxon>
        <taxon>Streptomycetaceae</taxon>
        <taxon>Streptomyces</taxon>
    </lineage>
</organism>
<protein>
    <submittedName>
        <fullName evidence="3">Alpha/beta hydrolase</fullName>
    </submittedName>
</protein>
<sequence>MELATLKALKPSEFEDSADAYRATGEMASAAKDAIDNRITAEMRNRLEGAAAKAALRELAELSNNFHYTQSECGLVSTALNGFAFDMTVAKRKLDAALEDAQTNHCTVNADGSVNFPAGRKPGEERDAEGGTVTGSAGGGPTSDALERQAVNIHPNPYYGAALGYANRIADALREATDADARWAPKLRALKADDDLVVSDRDWADVKSDRSGVLKVADPYLDSIKDPPKGATPEENAEWWKNLTAEQRADCLAVHPASIGSMNGLPSDVRDEANRMVLNETKATYRLQLDAIPKEPIKYGPHTTGSYPAAVITPEWREWQDKYGSEKARMEGVMKGMNAIQDRFDRTGEKGLPEAYLLGFDPTGLGDGKVILANGNPDTADHVGVYVPGTFAGIESVGGDGDTHGDLGRGERLWAESDRFTPGQNVSTITWLDYNAPDSIVPEATRGQYADEGGPRLYEFLQGNAAAQQTADGTRAHTTVIGHSYGSTVVGVSAQSGSWKDPAVANDFVFAGSPGVQADHAADLGVGADHVWAMGAPWDDQVVRQGGRLMGLGDNGVIPTDESFGGNIMESDSGGHTGFFDGESDSMRNQGAVIAGQYDKVQLE</sequence>
<dbReference type="EMBL" id="JBHSCF010000018">
    <property type="protein sequence ID" value="MFC4187105.1"/>
    <property type="molecule type" value="Genomic_DNA"/>
</dbReference>
<feature type="compositionally biased region" description="Gly residues" evidence="1">
    <location>
        <begin position="132"/>
        <end position="141"/>
    </location>
</feature>
<feature type="region of interest" description="Disordered" evidence="1">
    <location>
        <begin position="112"/>
        <end position="144"/>
    </location>
</feature>
<evidence type="ECO:0000313" key="4">
    <source>
        <dbReference type="Proteomes" id="UP001595871"/>
    </source>
</evidence>
<dbReference type="Pfam" id="PF06259">
    <property type="entry name" value="Abhydrolase_8"/>
    <property type="match status" value="1"/>
</dbReference>